<dbReference type="GO" id="GO:0003677">
    <property type="term" value="F:DNA binding"/>
    <property type="evidence" value="ECO:0007669"/>
    <property type="project" value="InterPro"/>
</dbReference>
<dbReference type="GO" id="GO:0032259">
    <property type="term" value="P:methylation"/>
    <property type="evidence" value="ECO:0007669"/>
    <property type="project" value="UniProtKB-KW"/>
</dbReference>
<name>X1PNI7_9ZZZZ</name>
<dbReference type="InterPro" id="IPR002941">
    <property type="entry name" value="DNA_methylase_N4/N6"/>
</dbReference>
<evidence type="ECO:0000259" key="3">
    <source>
        <dbReference type="Pfam" id="PF01555"/>
    </source>
</evidence>
<feature type="non-terminal residue" evidence="4">
    <location>
        <position position="173"/>
    </location>
</feature>
<dbReference type="InterPro" id="IPR029063">
    <property type="entry name" value="SAM-dependent_MTases_sf"/>
</dbReference>
<feature type="domain" description="DNA methylase N-4/N-6" evidence="3">
    <location>
        <begin position="88"/>
        <end position="173"/>
    </location>
</feature>
<dbReference type="SUPFAM" id="SSF53335">
    <property type="entry name" value="S-adenosyl-L-methionine-dependent methyltransferases"/>
    <property type="match status" value="1"/>
</dbReference>
<reference evidence="4" key="1">
    <citation type="journal article" date="2014" name="Front. Microbiol.">
        <title>High frequency of phylogenetically diverse reductive dehalogenase-homologous genes in deep subseafloor sedimentary metagenomes.</title>
        <authorList>
            <person name="Kawai M."/>
            <person name="Futagami T."/>
            <person name="Toyoda A."/>
            <person name="Takaki Y."/>
            <person name="Nishi S."/>
            <person name="Hori S."/>
            <person name="Arai W."/>
            <person name="Tsubouchi T."/>
            <person name="Morono Y."/>
            <person name="Uchiyama I."/>
            <person name="Ito T."/>
            <person name="Fujiyama A."/>
            <person name="Inagaki F."/>
            <person name="Takami H."/>
        </authorList>
    </citation>
    <scope>NUCLEOTIDE SEQUENCE</scope>
    <source>
        <strain evidence="4">Expedition CK06-06</strain>
    </source>
</reference>
<evidence type="ECO:0000256" key="2">
    <source>
        <dbReference type="ARBA" id="ARBA00022679"/>
    </source>
</evidence>
<dbReference type="GO" id="GO:0008170">
    <property type="term" value="F:N-methyltransferase activity"/>
    <property type="evidence" value="ECO:0007669"/>
    <property type="project" value="InterPro"/>
</dbReference>
<evidence type="ECO:0000313" key="4">
    <source>
        <dbReference type="EMBL" id="GAI57862.1"/>
    </source>
</evidence>
<keyword evidence="2" id="KW-0808">Transferase</keyword>
<dbReference type="EMBL" id="BARV01036897">
    <property type="protein sequence ID" value="GAI57862.1"/>
    <property type="molecule type" value="Genomic_DNA"/>
</dbReference>
<organism evidence="4">
    <name type="scientific">marine sediment metagenome</name>
    <dbReference type="NCBI Taxonomy" id="412755"/>
    <lineage>
        <taxon>unclassified sequences</taxon>
        <taxon>metagenomes</taxon>
        <taxon>ecological metagenomes</taxon>
    </lineage>
</organism>
<dbReference type="AlphaFoldDB" id="X1PNI7"/>
<keyword evidence="1" id="KW-0489">Methyltransferase</keyword>
<proteinExistence type="predicted"/>
<evidence type="ECO:0000256" key="1">
    <source>
        <dbReference type="ARBA" id="ARBA00022603"/>
    </source>
</evidence>
<sequence>MPNLYWKNKDKFEKPKTFKTQISYPFQILESIRSPTINKFISNNELIQKYTENNQKPQFKVNDWDNLLIWGDNRNVINSLIKKFSNKIRIIYIDPPFATGGDFKFKTLIGENNAFEVTKAYSDTWSGGIDAYIDFLYERLVLMKELLAEDGSIYVHLDWHISHYIKIIMDEIF</sequence>
<protein>
    <recommendedName>
        <fullName evidence="3">DNA methylase N-4/N-6 domain-containing protein</fullName>
    </recommendedName>
</protein>
<accession>X1PNI7</accession>
<dbReference type="Pfam" id="PF01555">
    <property type="entry name" value="N6_N4_Mtase"/>
    <property type="match status" value="1"/>
</dbReference>
<dbReference type="Gene3D" id="3.40.50.150">
    <property type="entry name" value="Vaccinia Virus protein VP39"/>
    <property type="match status" value="1"/>
</dbReference>
<comment type="caution">
    <text evidence="4">The sequence shown here is derived from an EMBL/GenBank/DDBJ whole genome shotgun (WGS) entry which is preliminary data.</text>
</comment>
<gene>
    <name evidence="4" type="ORF">S06H3_57209</name>
</gene>